<organism evidence="2 3">
    <name type="scientific">Vanilla planifolia</name>
    <name type="common">Vanilla</name>
    <dbReference type="NCBI Taxonomy" id="51239"/>
    <lineage>
        <taxon>Eukaryota</taxon>
        <taxon>Viridiplantae</taxon>
        <taxon>Streptophyta</taxon>
        <taxon>Embryophyta</taxon>
        <taxon>Tracheophyta</taxon>
        <taxon>Spermatophyta</taxon>
        <taxon>Magnoliopsida</taxon>
        <taxon>Liliopsida</taxon>
        <taxon>Asparagales</taxon>
        <taxon>Orchidaceae</taxon>
        <taxon>Vanilloideae</taxon>
        <taxon>Vanilleae</taxon>
        <taxon>Vanilla</taxon>
    </lineage>
</organism>
<keyword evidence="3" id="KW-1185">Reference proteome</keyword>
<proteinExistence type="predicted"/>
<keyword evidence="1" id="KW-0732">Signal</keyword>
<dbReference type="OrthoDB" id="2011723at2759"/>
<gene>
    <name evidence="2" type="ORF">HPP92_025932</name>
</gene>
<evidence type="ECO:0000313" key="2">
    <source>
        <dbReference type="EMBL" id="KAG0453268.1"/>
    </source>
</evidence>
<accession>A0A835PIF9</accession>
<feature type="signal peptide" evidence="1">
    <location>
        <begin position="1"/>
        <end position="27"/>
    </location>
</feature>
<dbReference type="PANTHER" id="PTHR35455:SF1">
    <property type="entry name" value="AGAP005842-PA"/>
    <property type="match status" value="1"/>
</dbReference>
<dbReference type="AlphaFoldDB" id="A0A835PIF9"/>
<dbReference type="PANTHER" id="PTHR35455">
    <property type="entry name" value="UNNAMED PRODUCT"/>
    <property type="match status" value="1"/>
</dbReference>
<name>A0A835PIF9_VANPL</name>
<evidence type="ECO:0000313" key="3">
    <source>
        <dbReference type="Proteomes" id="UP000636800"/>
    </source>
</evidence>
<reference evidence="2 3" key="1">
    <citation type="journal article" date="2020" name="Nat. Food">
        <title>A phased Vanilla planifolia genome enables genetic improvement of flavour and production.</title>
        <authorList>
            <person name="Hasing T."/>
            <person name="Tang H."/>
            <person name="Brym M."/>
            <person name="Khazi F."/>
            <person name="Huang T."/>
            <person name="Chambers A.H."/>
        </authorList>
    </citation>
    <scope>NUCLEOTIDE SEQUENCE [LARGE SCALE GENOMIC DNA]</scope>
    <source>
        <tissue evidence="2">Leaf</tissue>
    </source>
</reference>
<dbReference type="Proteomes" id="UP000636800">
    <property type="component" value="Unassembled WGS sequence"/>
</dbReference>
<evidence type="ECO:0000256" key="1">
    <source>
        <dbReference type="SAM" id="SignalP"/>
    </source>
</evidence>
<comment type="caution">
    <text evidence="2">The sequence shown here is derived from an EMBL/GenBank/DDBJ whole genome shotgun (WGS) entry which is preliminary data.</text>
</comment>
<sequence>MARPFTRAILQFAIAFFVCFSAPSIFAAKHSSSGPISDERIDERKQACYADIENGLWGARCRSSMIEKENCALKCLSPVCYELIYESDPLEEGERNHVRSQEYRSSVGLNLDQVKGVFDNNVFLRSAASSVTGSMWIKK</sequence>
<dbReference type="Pfam" id="PF16029">
    <property type="entry name" value="DUF4787"/>
    <property type="match status" value="1"/>
</dbReference>
<feature type="chain" id="PRO_5033024321" evidence="1">
    <location>
        <begin position="28"/>
        <end position="139"/>
    </location>
</feature>
<dbReference type="EMBL" id="JADCNL010000014">
    <property type="protein sequence ID" value="KAG0453268.1"/>
    <property type="molecule type" value="Genomic_DNA"/>
</dbReference>
<dbReference type="InterPro" id="IPR031985">
    <property type="entry name" value="DUF4787"/>
</dbReference>
<protein>
    <submittedName>
        <fullName evidence="2">Uncharacterized protein</fullName>
    </submittedName>
</protein>